<dbReference type="Proteomes" id="UP000030752">
    <property type="component" value="Unassembled WGS sequence"/>
</dbReference>
<keyword evidence="5" id="KW-0686">Riboflavin biosynthesis</keyword>
<protein>
    <recommendedName>
        <fullName evidence="4">2,5-diamino-6-ribosylamino-4(3H)-pyrimidinone 5'-phosphate reductase</fullName>
        <ecNumber evidence="3">1.1.1.302</ecNumber>
    </recommendedName>
    <alternativeName>
        <fullName evidence="7">2,5-diamino-6-(5-phospho-D-ribosylamino)pyrimidin-4(3H)-one reductase</fullName>
    </alternativeName>
    <alternativeName>
        <fullName evidence="6">2,5-diamino-6-ribitylamino-4(3H)-pyrimidinone 5'-phosphate synthase</fullName>
    </alternativeName>
</protein>
<reference evidence="11 12" key="1">
    <citation type="submission" date="2013-03" db="EMBL/GenBank/DDBJ databases">
        <title>The Genome Sequence of Phialophora europaea CBS 101466.</title>
        <authorList>
            <consortium name="The Broad Institute Genomics Platform"/>
            <person name="Cuomo C."/>
            <person name="de Hoog S."/>
            <person name="Gorbushina A."/>
            <person name="Walker B."/>
            <person name="Young S.K."/>
            <person name="Zeng Q."/>
            <person name="Gargeya S."/>
            <person name="Fitzgerald M."/>
            <person name="Haas B."/>
            <person name="Abouelleil A."/>
            <person name="Allen A.W."/>
            <person name="Alvarado L."/>
            <person name="Arachchi H.M."/>
            <person name="Berlin A.M."/>
            <person name="Chapman S.B."/>
            <person name="Gainer-Dewar J."/>
            <person name="Goldberg J."/>
            <person name="Griggs A."/>
            <person name="Gujja S."/>
            <person name="Hansen M."/>
            <person name="Howarth C."/>
            <person name="Imamovic A."/>
            <person name="Ireland A."/>
            <person name="Larimer J."/>
            <person name="McCowan C."/>
            <person name="Murphy C."/>
            <person name="Pearson M."/>
            <person name="Poon T.W."/>
            <person name="Priest M."/>
            <person name="Roberts A."/>
            <person name="Saif S."/>
            <person name="Shea T."/>
            <person name="Sisk P."/>
            <person name="Sykes S."/>
            <person name="Wortman J."/>
            <person name="Nusbaum C."/>
            <person name="Birren B."/>
        </authorList>
    </citation>
    <scope>NUCLEOTIDE SEQUENCE [LARGE SCALE GENOMIC DNA]</scope>
    <source>
        <strain evidence="11 12">CBS 101466</strain>
    </source>
</reference>
<evidence type="ECO:0000313" key="12">
    <source>
        <dbReference type="Proteomes" id="UP000030752"/>
    </source>
</evidence>
<dbReference type="InterPro" id="IPR002734">
    <property type="entry name" value="RibDG_C"/>
</dbReference>
<evidence type="ECO:0000259" key="10">
    <source>
        <dbReference type="Pfam" id="PF01872"/>
    </source>
</evidence>
<evidence type="ECO:0000256" key="3">
    <source>
        <dbReference type="ARBA" id="ARBA00012851"/>
    </source>
</evidence>
<comment type="similarity">
    <text evidence="2">Belongs to the HTP reductase family.</text>
</comment>
<dbReference type="GO" id="GO:0009231">
    <property type="term" value="P:riboflavin biosynthetic process"/>
    <property type="evidence" value="ECO:0007669"/>
    <property type="project" value="UniProtKB-KW"/>
</dbReference>
<dbReference type="OrthoDB" id="3192019at2759"/>
<dbReference type="InterPro" id="IPR024072">
    <property type="entry name" value="DHFR-like_dom_sf"/>
</dbReference>
<organism evidence="11 12">
    <name type="scientific">Cyphellophora europaea (strain CBS 101466)</name>
    <name type="common">Phialophora europaea</name>
    <dbReference type="NCBI Taxonomy" id="1220924"/>
    <lineage>
        <taxon>Eukaryota</taxon>
        <taxon>Fungi</taxon>
        <taxon>Dikarya</taxon>
        <taxon>Ascomycota</taxon>
        <taxon>Pezizomycotina</taxon>
        <taxon>Eurotiomycetes</taxon>
        <taxon>Chaetothyriomycetidae</taxon>
        <taxon>Chaetothyriales</taxon>
        <taxon>Cyphellophoraceae</taxon>
        <taxon>Cyphellophora</taxon>
    </lineage>
</organism>
<dbReference type="VEuPathDB" id="FungiDB:HMPREF1541_01641"/>
<dbReference type="RefSeq" id="XP_008714221.1">
    <property type="nucleotide sequence ID" value="XM_008715999.1"/>
</dbReference>
<dbReference type="HOGENOM" id="CLU_043966_4_2_1"/>
<dbReference type="EMBL" id="KB822718">
    <property type="protein sequence ID" value="ETN42485.1"/>
    <property type="molecule type" value="Genomic_DNA"/>
</dbReference>
<dbReference type="PANTHER" id="PTHR38011:SF11">
    <property type="entry name" value="2,5-DIAMINO-6-RIBOSYLAMINO-4(3H)-PYRIMIDINONE 5'-PHOSPHATE REDUCTASE"/>
    <property type="match status" value="1"/>
</dbReference>
<keyword evidence="12" id="KW-1185">Reference proteome</keyword>
<accession>W2S1N0</accession>
<evidence type="ECO:0000313" key="11">
    <source>
        <dbReference type="EMBL" id="ETN42485.1"/>
    </source>
</evidence>
<comment type="catalytic activity">
    <reaction evidence="8">
        <text>2,5-diamino-6-(1-D-ribitylamino)pyrimidin-4(3H)-one 5'-phosphate + NAD(+) = 2,5-diamino-6-(1-D-ribosylamino)pyrimidin-4(3H)-one 5'-phosphate + NADH + H(+)</text>
        <dbReference type="Rhea" id="RHEA:27274"/>
        <dbReference type="ChEBI" id="CHEBI:15378"/>
        <dbReference type="ChEBI" id="CHEBI:57540"/>
        <dbReference type="ChEBI" id="CHEBI:57945"/>
        <dbReference type="ChEBI" id="CHEBI:58890"/>
        <dbReference type="ChEBI" id="CHEBI:59545"/>
        <dbReference type="EC" id="1.1.1.302"/>
    </reaction>
</comment>
<dbReference type="InParanoid" id="W2S1N0"/>
<gene>
    <name evidence="11" type="ORF">HMPREF1541_01641</name>
</gene>
<dbReference type="GO" id="GO:0008703">
    <property type="term" value="F:5-amino-6-(5-phosphoribosylamino)uracil reductase activity"/>
    <property type="evidence" value="ECO:0007669"/>
    <property type="project" value="InterPro"/>
</dbReference>
<dbReference type="Pfam" id="PF01872">
    <property type="entry name" value="RibD_C"/>
    <property type="match status" value="1"/>
</dbReference>
<dbReference type="AlphaFoldDB" id="W2S1N0"/>
<sequence length="193" mass="21249">MASFTFRCTAFVGITVDGFIARQDGSIDYLPPAPASSPHEHPVCAVPTISDMLANSDMLILGRHTYETVLGFGEENWPYGDKPLLVMSTQPDDQLRLPAGAARVQNLDEAVRIVHDRGYRNVWVDGGRTICGFLERQLVTEMILTTVPIALGRGIPLFQGIKKDLKLEVVASEVICDLLTTKYRVVYDAAEAQ</sequence>
<dbReference type="STRING" id="1220924.W2S1N0"/>
<evidence type="ECO:0000256" key="9">
    <source>
        <dbReference type="ARBA" id="ARBA00049020"/>
    </source>
</evidence>
<evidence type="ECO:0000256" key="8">
    <source>
        <dbReference type="ARBA" id="ARBA00047550"/>
    </source>
</evidence>
<evidence type="ECO:0000256" key="7">
    <source>
        <dbReference type="ARBA" id="ARBA00031630"/>
    </source>
</evidence>
<feature type="domain" description="Bacterial bifunctional deaminase-reductase C-terminal" evidence="10">
    <location>
        <begin position="10"/>
        <end position="176"/>
    </location>
</feature>
<comment type="catalytic activity">
    <reaction evidence="9">
        <text>2,5-diamino-6-(1-D-ribitylamino)pyrimidin-4(3H)-one 5'-phosphate + NADP(+) = 2,5-diamino-6-(1-D-ribosylamino)pyrimidin-4(3H)-one 5'-phosphate + NADPH + H(+)</text>
        <dbReference type="Rhea" id="RHEA:27278"/>
        <dbReference type="ChEBI" id="CHEBI:15378"/>
        <dbReference type="ChEBI" id="CHEBI:57783"/>
        <dbReference type="ChEBI" id="CHEBI:58349"/>
        <dbReference type="ChEBI" id="CHEBI:58890"/>
        <dbReference type="ChEBI" id="CHEBI:59545"/>
        <dbReference type="EC" id="1.1.1.302"/>
    </reaction>
</comment>
<dbReference type="eggNOG" id="ENOG502SBB8">
    <property type="taxonomic scope" value="Eukaryota"/>
</dbReference>
<dbReference type="PANTHER" id="PTHR38011">
    <property type="entry name" value="DIHYDROFOLATE REDUCTASE FAMILY PROTEIN (AFU_ORTHOLOGUE AFUA_8G06820)"/>
    <property type="match status" value="1"/>
</dbReference>
<dbReference type="Gene3D" id="3.40.430.10">
    <property type="entry name" value="Dihydrofolate Reductase, subunit A"/>
    <property type="match status" value="1"/>
</dbReference>
<dbReference type="SUPFAM" id="SSF53597">
    <property type="entry name" value="Dihydrofolate reductase-like"/>
    <property type="match status" value="1"/>
</dbReference>
<evidence type="ECO:0000256" key="2">
    <source>
        <dbReference type="ARBA" id="ARBA00009723"/>
    </source>
</evidence>
<evidence type="ECO:0000256" key="5">
    <source>
        <dbReference type="ARBA" id="ARBA00022619"/>
    </source>
</evidence>
<evidence type="ECO:0000256" key="6">
    <source>
        <dbReference type="ARBA" id="ARBA00030073"/>
    </source>
</evidence>
<comment type="function">
    <text evidence="1">Catalyzes an early step in riboflavin biosynthesis, the NADPH-dependent reduction of the ribose side chain of 2,5-diamino-6-ribosylamino-4(3H)-pyrimidinone 5'-phosphate, yielding 2,5-diamino-6-ribitylamino-4(3H)-pyrimidinone 5'-phosphate.</text>
</comment>
<evidence type="ECO:0000256" key="1">
    <source>
        <dbReference type="ARBA" id="ARBA00003555"/>
    </source>
</evidence>
<dbReference type="InterPro" id="IPR050765">
    <property type="entry name" value="Riboflavin_Biosynth_HTPR"/>
</dbReference>
<name>W2S1N0_CYPE1</name>
<dbReference type="GeneID" id="19968980"/>
<dbReference type="EC" id="1.1.1.302" evidence="3"/>
<evidence type="ECO:0000256" key="4">
    <source>
        <dbReference type="ARBA" id="ARBA00015035"/>
    </source>
</evidence>
<proteinExistence type="inferred from homology"/>